<proteinExistence type="predicted"/>
<dbReference type="EMBL" id="SNRW01018594">
    <property type="protein sequence ID" value="KAA6367184.1"/>
    <property type="molecule type" value="Genomic_DNA"/>
</dbReference>
<gene>
    <name evidence="1" type="ORF">EZS28_037289</name>
</gene>
<sequence length="89" mass="9903">MNYPQKPTLPTAAQISVDSGEVRAGQSSNVEIAHAELIFIRLPNKQRTDKAFEARGSTEVIKLFVIGQYKWIKPIALQATPLLQSIIQQ</sequence>
<dbReference type="AlphaFoldDB" id="A0A5J4UAD8"/>
<protein>
    <submittedName>
        <fullName evidence="1">Uncharacterized protein</fullName>
    </submittedName>
</protein>
<accession>A0A5J4UAD8</accession>
<dbReference type="Proteomes" id="UP000324800">
    <property type="component" value="Unassembled WGS sequence"/>
</dbReference>
<reference evidence="1 2" key="1">
    <citation type="submission" date="2019-03" db="EMBL/GenBank/DDBJ databases">
        <title>Single cell metagenomics reveals metabolic interactions within the superorganism composed of flagellate Streblomastix strix and complex community of Bacteroidetes bacteria on its surface.</title>
        <authorList>
            <person name="Treitli S.C."/>
            <person name="Kolisko M."/>
            <person name="Husnik F."/>
            <person name="Keeling P."/>
            <person name="Hampl V."/>
        </authorList>
    </citation>
    <scope>NUCLEOTIDE SEQUENCE [LARGE SCALE GENOMIC DNA]</scope>
    <source>
        <strain evidence="1">ST1C</strain>
    </source>
</reference>
<organism evidence="1 2">
    <name type="scientific">Streblomastix strix</name>
    <dbReference type="NCBI Taxonomy" id="222440"/>
    <lineage>
        <taxon>Eukaryota</taxon>
        <taxon>Metamonada</taxon>
        <taxon>Preaxostyla</taxon>
        <taxon>Oxymonadida</taxon>
        <taxon>Streblomastigidae</taxon>
        <taxon>Streblomastix</taxon>
    </lineage>
</organism>
<comment type="caution">
    <text evidence="1">The sequence shown here is derived from an EMBL/GenBank/DDBJ whole genome shotgun (WGS) entry which is preliminary data.</text>
</comment>
<evidence type="ECO:0000313" key="2">
    <source>
        <dbReference type="Proteomes" id="UP000324800"/>
    </source>
</evidence>
<evidence type="ECO:0000313" key="1">
    <source>
        <dbReference type="EMBL" id="KAA6367184.1"/>
    </source>
</evidence>
<name>A0A5J4UAD8_9EUKA</name>